<evidence type="ECO:0008006" key="3">
    <source>
        <dbReference type="Google" id="ProtNLM"/>
    </source>
</evidence>
<protein>
    <recommendedName>
        <fullName evidence="3">Secreted protein</fullName>
    </recommendedName>
</protein>
<sequence length="113" mass="12227">MCSATVYKLRILPLLLRCGTFVLTVTFSPTQSCDALVTDGPPAYPTCWGAWRDIEVGYRLTLIPLVTGPLPSPQKVNLKRCAAPPFISPGPSHLFSDVGLFVLTVTFSSTQSL</sequence>
<evidence type="ECO:0000313" key="2">
    <source>
        <dbReference type="EMBL" id="MBA4619774.1"/>
    </source>
</evidence>
<accession>A0A7C8YJF4</accession>
<dbReference type="AlphaFoldDB" id="A0A7C8YJF4"/>
<name>A0A7C8YJF4_OPUST</name>
<keyword evidence="1" id="KW-0732">Signal</keyword>
<dbReference type="EMBL" id="GISG01026716">
    <property type="protein sequence ID" value="MBA4619771.1"/>
    <property type="molecule type" value="Transcribed_RNA"/>
</dbReference>
<organism evidence="2">
    <name type="scientific">Opuntia streptacantha</name>
    <name type="common">Prickly pear cactus</name>
    <name type="synonym">Opuntia cardona</name>
    <dbReference type="NCBI Taxonomy" id="393608"/>
    <lineage>
        <taxon>Eukaryota</taxon>
        <taxon>Viridiplantae</taxon>
        <taxon>Streptophyta</taxon>
        <taxon>Embryophyta</taxon>
        <taxon>Tracheophyta</taxon>
        <taxon>Spermatophyta</taxon>
        <taxon>Magnoliopsida</taxon>
        <taxon>eudicotyledons</taxon>
        <taxon>Gunneridae</taxon>
        <taxon>Pentapetalae</taxon>
        <taxon>Caryophyllales</taxon>
        <taxon>Cactineae</taxon>
        <taxon>Cactaceae</taxon>
        <taxon>Opuntioideae</taxon>
        <taxon>Opuntia</taxon>
    </lineage>
</organism>
<reference evidence="2" key="1">
    <citation type="journal article" date="2013" name="J. Plant Res.">
        <title>Effect of fungi and light on seed germination of three Opuntia species from semiarid lands of central Mexico.</title>
        <authorList>
            <person name="Delgado-Sanchez P."/>
            <person name="Jimenez-Bremont J.F."/>
            <person name="Guerrero-Gonzalez Mde L."/>
            <person name="Flores J."/>
        </authorList>
    </citation>
    <scope>NUCLEOTIDE SEQUENCE</scope>
    <source>
        <tissue evidence="2">Cladode</tissue>
    </source>
</reference>
<reference evidence="2" key="2">
    <citation type="submission" date="2020-07" db="EMBL/GenBank/DDBJ databases">
        <authorList>
            <person name="Vera ALvarez R."/>
            <person name="Arias-Moreno D.M."/>
            <person name="Jimenez-Jacinto V."/>
            <person name="Jimenez-Bremont J.F."/>
            <person name="Swaminathan K."/>
            <person name="Moose S.P."/>
            <person name="Guerrero-Gonzalez M.L."/>
            <person name="Marino-Ramirez L."/>
            <person name="Landsman D."/>
            <person name="Rodriguez-Kessler M."/>
            <person name="Delgado-Sanchez P."/>
        </authorList>
    </citation>
    <scope>NUCLEOTIDE SEQUENCE</scope>
    <source>
        <tissue evidence="2">Cladode</tissue>
    </source>
</reference>
<feature type="chain" id="PRO_5036201148" description="Secreted protein" evidence="1">
    <location>
        <begin position="36"/>
        <end position="113"/>
    </location>
</feature>
<dbReference type="EMBL" id="GISG01026718">
    <property type="protein sequence ID" value="MBA4619772.1"/>
    <property type="molecule type" value="Transcribed_RNA"/>
</dbReference>
<dbReference type="EMBL" id="GISG01026721">
    <property type="protein sequence ID" value="MBA4619774.1"/>
    <property type="molecule type" value="Transcribed_RNA"/>
</dbReference>
<feature type="signal peptide" evidence="1">
    <location>
        <begin position="1"/>
        <end position="35"/>
    </location>
</feature>
<evidence type="ECO:0000256" key="1">
    <source>
        <dbReference type="SAM" id="SignalP"/>
    </source>
</evidence>
<dbReference type="EMBL" id="GISG01026720">
    <property type="protein sequence ID" value="MBA4619773.1"/>
    <property type="molecule type" value="Transcribed_RNA"/>
</dbReference>
<proteinExistence type="predicted"/>